<dbReference type="PANTHER" id="PTHR31479">
    <property type="entry name" value="ALPHA/BETA-HYDROLASES SUPERFAMILY PROTEIN"/>
    <property type="match status" value="1"/>
</dbReference>
<organism evidence="1 2">
    <name type="scientific">Cinchona calisaya</name>
    <dbReference type="NCBI Taxonomy" id="153742"/>
    <lineage>
        <taxon>Eukaryota</taxon>
        <taxon>Viridiplantae</taxon>
        <taxon>Streptophyta</taxon>
        <taxon>Embryophyta</taxon>
        <taxon>Tracheophyta</taxon>
        <taxon>Spermatophyta</taxon>
        <taxon>Magnoliopsida</taxon>
        <taxon>eudicotyledons</taxon>
        <taxon>Gunneridae</taxon>
        <taxon>Pentapetalae</taxon>
        <taxon>asterids</taxon>
        <taxon>lamiids</taxon>
        <taxon>Gentianales</taxon>
        <taxon>Rubiaceae</taxon>
        <taxon>Cinchonoideae</taxon>
        <taxon>Cinchoneae</taxon>
        <taxon>Cinchona</taxon>
    </lineage>
</organism>
<dbReference type="InterPro" id="IPR029058">
    <property type="entry name" value="AB_hydrolase_fold"/>
</dbReference>
<keyword evidence="2" id="KW-1185">Reference proteome</keyword>
<evidence type="ECO:0000313" key="2">
    <source>
        <dbReference type="Proteomes" id="UP001630127"/>
    </source>
</evidence>
<dbReference type="Gene3D" id="3.40.50.1820">
    <property type="entry name" value="alpha/beta hydrolase"/>
    <property type="match status" value="1"/>
</dbReference>
<proteinExistence type="predicted"/>
<dbReference type="EMBL" id="JBJUIK010000008">
    <property type="protein sequence ID" value="KAL3521642.1"/>
    <property type="molecule type" value="Genomic_DNA"/>
</dbReference>
<dbReference type="Proteomes" id="UP001630127">
    <property type="component" value="Unassembled WGS sequence"/>
</dbReference>
<dbReference type="PANTHER" id="PTHR31479:SF4">
    <property type="entry name" value="FUNGAL LIPASE-LIKE DOMAIN-CONTAINING PROTEIN"/>
    <property type="match status" value="1"/>
</dbReference>
<evidence type="ECO:0008006" key="3">
    <source>
        <dbReference type="Google" id="ProtNLM"/>
    </source>
</evidence>
<protein>
    <recommendedName>
        <fullName evidence="3">Triacylglycerol lipase</fullName>
    </recommendedName>
</protein>
<comment type="caution">
    <text evidence="1">The sequence shown here is derived from an EMBL/GenBank/DDBJ whole genome shotgun (WGS) entry which is preliminary data.</text>
</comment>
<dbReference type="SUPFAM" id="SSF53474">
    <property type="entry name" value="alpha/beta-Hydrolases"/>
    <property type="match status" value="1"/>
</dbReference>
<name>A0ABD2ZTZ5_9GENT</name>
<gene>
    <name evidence="1" type="ORF">ACH5RR_019791</name>
</gene>
<evidence type="ECO:0000313" key="1">
    <source>
        <dbReference type="EMBL" id="KAL3521642.1"/>
    </source>
</evidence>
<reference evidence="1 2" key="1">
    <citation type="submission" date="2024-11" db="EMBL/GenBank/DDBJ databases">
        <title>A near-complete genome assembly of Cinchona calisaya.</title>
        <authorList>
            <person name="Lian D.C."/>
            <person name="Zhao X.W."/>
            <person name="Wei L."/>
        </authorList>
    </citation>
    <scope>NUCLEOTIDE SEQUENCE [LARGE SCALE GENOMIC DNA]</scope>
    <source>
        <tissue evidence="1">Nenye</tissue>
    </source>
</reference>
<accession>A0ABD2ZTZ5</accession>
<dbReference type="AlphaFoldDB" id="A0ABD2ZTZ5"/>
<sequence length="351" mass="39479">MDVIPIDVTKCKWQVFQLSGPTHLTAIDWENFDHRASIAASLVQSVYINERDRQDHRLGSNALAPPWWEFFKFQQFLVLKDTNDQSVFASIYELQHCHHSHPSSAPKYVVAFRGTIKKPDTIFQDLKLDIQVILNHLQNASRFHLGMKAVEDIVAKAGADNVWLAGHCLGSAIALLIGRNMVKRGFLLQTYLFNPPYISLPLEPIKNEMFKFVVRYAKSLVTAAIAAVFGRRCETTLGSPEDPFTVLSGWIPNLFVNPSDPICCEYIGYFEHVQDMIKMGAGDIGSFAAKNSILSVILDACGMDSVTFHHIPSANVTKNGSPSKNLREAHGIHQWWSSNNLCLQHKLYKLE</sequence>